<evidence type="ECO:0000313" key="2">
    <source>
        <dbReference type="Proteomes" id="UP000467840"/>
    </source>
</evidence>
<dbReference type="EMBL" id="JAAGAX010000002">
    <property type="protein sequence ID" value="KAF2322305.1"/>
    <property type="molecule type" value="Genomic_DNA"/>
</dbReference>
<comment type="caution">
    <text evidence="1">The sequence shown here is derived from an EMBL/GenBank/DDBJ whole genome shotgun (WGS) entry which is preliminary data.</text>
</comment>
<dbReference type="Proteomes" id="UP000467840">
    <property type="component" value="Chromosome 11"/>
</dbReference>
<sequence>MAEELHRDSNSWEVLRSCIKKKDRTFVYARFQSINDQMKAMVASATANATLNSQDNDSQEISANVNRLYLDM</sequence>
<protein>
    <submittedName>
        <fullName evidence="1">Uncharacterized protein</fullName>
    </submittedName>
</protein>
<evidence type="ECO:0000313" key="1">
    <source>
        <dbReference type="EMBL" id="KAF2322305.1"/>
    </source>
</evidence>
<gene>
    <name evidence="1" type="ORF">GH714_010853</name>
</gene>
<organism evidence="1 2">
    <name type="scientific">Hevea brasiliensis</name>
    <name type="common">Para rubber tree</name>
    <name type="synonym">Siphonia brasiliensis</name>
    <dbReference type="NCBI Taxonomy" id="3981"/>
    <lineage>
        <taxon>Eukaryota</taxon>
        <taxon>Viridiplantae</taxon>
        <taxon>Streptophyta</taxon>
        <taxon>Embryophyta</taxon>
        <taxon>Tracheophyta</taxon>
        <taxon>Spermatophyta</taxon>
        <taxon>Magnoliopsida</taxon>
        <taxon>eudicotyledons</taxon>
        <taxon>Gunneridae</taxon>
        <taxon>Pentapetalae</taxon>
        <taxon>rosids</taxon>
        <taxon>fabids</taxon>
        <taxon>Malpighiales</taxon>
        <taxon>Euphorbiaceae</taxon>
        <taxon>Crotonoideae</taxon>
        <taxon>Micrandreae</taxon>
        <taxon>Hevea</taxon>
    </lineage>
</organism>
<reference evidence="1 2" key="1">
    <citation type="journal article" date="2020" name="Mol. Plant">
        <title>The Chromosome-Based Rubber Tree Genome Provides New Insights into Spurge Genome Evolution and Rubber Biosynthesis.</title>
        <authorList>
            <person name="Liu J."/>
            <person name="Shi C."/>
            <person name="Shi C.C."/>
            <person name="Li W."/>
            <person name="Zhang Q.J."/>
            <person name="Zhang Y."/>
            <person name="Li K."/>
            <person name="Lu H.F."/>
            <person name="Shi C."/>
            <person name="Zhu S.T."/>
            <person name="Xiao Z.Y."/>
            <person name="Nan H."/>
            <person name="Yue Y."/>
            <person name="Zhu X.G."/>
            <person name="Wu Y."/>
            <person name="Hong X.N."/>
            <person name="Fan G.Y."/>
            <person name="Tong Y."/>
            <person name="Zhang D."/>
            <person name="Mao C.L."/>
            <person name="Liu Y.L."/>
            <person name="Hao S.J."/>
            <person name="Liu W.Q."/>
            <person name="Lv M.Q."/>
            <person name="Zhang H.B."/>
            <person name="Liu Y."/>
            <person name="Hu-Tang G.R."/>
            <person name="Wang J.P."/>
            <person name="Wang J.H."/>
            <person name="Sun Y.H."/>
            <person name="Ni S.B."/>
            <person name="Chen W.B."/>
            <person name="Zhang X.C."/>
            <person name="Jiao Y.N."/>
            <person name="Eichler E.E."/>
            <person name="Li G.H."/>
            <person name="Liu X."/>
            <person name="Gao L.Z."/>
        </authorList>
    </citation>
    <scope>NUCLEOTIDE SEQUENCE [LARGE SCALE GENOMIC DNA]</scope>
    <source>
        <strain evidence="2">cv. GT1</strain>
        <tissue evidence="1">Leaf</tissue>
    </source>
</reference>
<dbReference type="AlphaFoldDB" id="A0A6A6NBN8"/>
<keyword evidence="2" id="KW-1185">Reference proteome</keyword>
<proteinExistence type="predicted"/>
<name>A0A6A6NBN8_HEVBR</name>
<accession>A0A6A6NBN8</accession>